<feature type="region of interest" description="Disordered" evidence="2">
    <location>
        <begin position="283"/>
        <end position="309"/>
    </location>
</feature>
<dbReference type="InterPro" id="IPR029058">
    <property type="entry name" value="AB_hydrolase_fold"/>
</dbReference>
<dbReference type="InterPro" id="IPR000639">
    <property type="entry name" value="Epox_hydrolase-like"/>
</dbReference>
<dbReference type="PANTHER" id="PTHR43798:SF31">
    <property type="entry name" value="AB HYDROLASE SUPERFAMILY PROTEIN YCLE"/>
    <property type="match status" value="1"/>
</dbReference>
<dbReference type="InterPro" id="IPR000073">
    <property type="entry name" value="AB_hydrolase_1"/>
</dbReference>
<name>A0ABP9U578_9MICO</name>
<dbReference type="Pfam" id="PF12697">
    <property type="entry name" value="Abhydrolase_6"/>
    <property type="match status" value="1"/>
</dbReference>
<keyword evidence="5" id="KW-1185">Reference proteome</keyword>
<reference evidence="4 5" key="1">
    <citation type="submission" date="2024-02" db="EMBL/GenBank/DDBJ databases">
        <title>Characterization of antibiotic resistant novel bacterial strains and their environmental applications.</title>
        <authorList>
            <person name="Manzoor S."/>
            <person name="Abbas S."/>
            <person name="Arshad M."/>
            <person name="Li W.J."/>
            <person name="Ahmed I."/>
        </authorList>
    </citation>
    <scope>NUCLEOTIDE SEQUENCE [LARGE SCALE GENOMIC DNA]</scope>
    <source>
        <strain evidence="4 5">KACC 15558</strain>
    </source>
</reference>
<sequence>MEAARRVDLDVAGHPTPVWVHPGRREGRPVLLIHGFRGDHHGLDRIAHSMRDREVLVPDLPGFGENPPLAGGLSLEGYLDHLEVLIAEVDRIWGARPILVGHSFGSILVSHLAARDPAGMPELGLINPITSPALEDSAKVLTGLTRVYYALGARLPERAGRSLLGHPLIVRLMSEVMATTRDRGLRRYIHDQHAKYFSTFSDRRSLAEAFDVSVAHTVTEVADSLTMPLLVIAGDRDAIAPIEVTRSVVAGLADVRFVELSGVGHLVHYERPDAAASAIEDFSAERDRPRRGQATARSGRVGQCRSSTGCRCGTECRFRTGGRQSSGRASAG</sequence>
<accession>A0ABP9U578</accession>
<proteinExistence type="predicted"/>
<dbReference type="Gene3D" id="3.40.50.1820">
    <property type="entry name" value="alpha/beta hydrolase"/>
    <property type="match status" value="1"/>
</dbReference>
<dbReference type="PANTHER" id="PTHR43798">
    <property type="entry name" value="MONOACYLGLYCEROL LIPASE"/>
    <property type="match status" value="1"/>
</dbReference>
<evidence type="ECO:0000259" key="3">
    <source>
        <dbReference type="Pfam" id="PF12697"/>
    </source>
</evidence>
<evidence type="ECO:0000256" key="1">
    <source>
        <dbReference type="ARBA" id="ARBA00022801"/>
    </source>
</evidence>
<evidence type="ECO:0000256" key="2">
    <source>
        <dbReference type="SAM" id="MobiDB-lite"/>
    </source>
</evidence>
<evidence type="ECO:0000313" key="5">
    <source>
        <dbReference type="Proteomes" id="UP001498935"/>
    </source>
</evidence>
<dbReference type="PRINTS" id="PR00412">
    <property type="entry name" value="EPOXHYDRLASE"/>
</dbReference>
<dbReference type="GO" id="GO:0016787">
    <property type="term" value="F:hydrolase activity"/>
    <property type="evidence" value="ECO:0007669"/>
    <property type="project" value="UniProtKB-KW"/>
</dbReference>
<evidence type="ECO:0000313" key="4">
    <source>
        <dbReference type="EMBL" id="GAA5340056.1"/>
    </source>
</evidence>
<dbReference type="InterPro" id="IPR050266">
    <property type="entry name" value="AB_hydrolase_sf"/>
</dbReference>
<comment type="caution">
    <text evidence="4">The sequence shown here is derived from an EMBL/GenBank/DDBJ whole genome shotgun (WGS) entry which is preliminary data.</text>
</comment>
<dbReference type="Proteomes" id="UP001498935">
    <property type="component" value="Unassembled WGS sequence"/>
</dbReference>
<feature type="domain" description="AB hydrolase-1" evidence="3">
    <location>
        <begin position="30"/>
        <end position="277"/>
    </location>
</feature>
<dbReference type="EMBL" id="BAABNP010000003">
    <property type="protein sequence ID" value="GAA5340056.1"/>
    <property type="molecule type" value="Genomic_DNA"/>
</dbReference>
<dbReference type="RefSeq" id="WP_342037510.1">
    <property type="nucleotide sequence ID" value="NZ_BAABBK010000003.1"/>
</dbReference>
<dbReference type="SUPFAM" id="SSF53474">
    <property type="entry name" value="alpha/beta-Hydrolases"/>
    <property type="match status" value="1"/>
</dbReference>
<keyword evidence="1 4" id="KW-0378">Hydrolase</keyword>
<organism evidence="4 5">
    <name type="scientific">Brevibacterium ammoniilyticum</name>
    <dbReference type="NCBI Taxonomy" id="1046555"/>
    <lineage>
        <taxon>Bacteria</taxon>
        <taxon>Bacillati</taxon>
        <taxon>Actinomycetota</taxon>
        <taxon>Actinomycetes</taxon>
        <taxon>Micrococcales</taxon>
        <taxon>Brevibacteriaceae</taxon>
        <taxon>Brevibacterium</taxon>
    </lineage>
</organism>
<gene>
    <name evidence="4" type="ORF">KACC15558_10960</name>
</gene>
<protein>
    <submittedName>
        <fullName evidence="4">Alpha/beta hydrolase</fullName>
    </submittedName>
</protein>
<dbReference type="PRINTS" id="PR00111">
    <property type="entry name" value="ABHYDROLASE"/>
</dbReference>